<dbReference type="InterPro" id="IPR050535">
    <property type="entry name" value="DNA_Repair-Maintenance_Comp"/>
</dbReference>
<protein>
    <recommendedName>
        <fullName evidence="2">Calcineurin-like phosphoesterase domain-containing protein</fullName>
    </recommendedName>
</protein>
<dbReference type="RefSeq" id="WP_087254135.1">
    <property type="nucleotide sequence ID" value="NZ_BSBO01000004.1"/>
</dbReference>
<evidence type="ECO:0000313" key="4">
    <source>
        <dbReference type="EMBL" id="GLG90097.1"/>
    </source>
</evidence>
<evidence type="ECO:0000259" key="2">
    <source>
        <dbReference type="Pfam" id="PF00149"/>
    </source>
</evidence>
<dbReference type="CDD" id="cd00840">
    <property type="entry name" value="MPP_Mre11_N"/>
    <property type="match status" value="1"/>
</dbReference>
<dbReference type="InterPro" id="IPR041796">
    <property type="entry name" value="Mre11_N"/>
</dbReference>
<comment type="caution">
    <text evidence="4">The sequence shown here is derived from an EMBL/GenBank/DDBJ whole genome shotgun (WGS) entry which is preliminary data.</text>
</comment>
<gene>
    <name evidence="3" type="ORF">Selli1_05980</name>
    <name evidence="4" type="ORF">Selli2_15240</name>
</gene>
<dbReference type="InterPro" id="IPR004843">
    <property type="entry name" value="Calcineurin-like_PHP"/>
</dbReference>
<dbReference type="InterPro" id="IPR029052">
    <property type="entry name" value="Metallo-depent_PP-like"/>
</dbReference>
<name>A0A9W6FHG8_9FIRM</name>
<evidence type="ECO:0000313" key="3">
    <source>
        <dbReference type="EMBL" id="GLG03424.1"/>
    </source>
</evidence>
<evidence type="ECO:0000313" key="6">
    <source>
        <dbReference type="Proteomes" id="UP001145145"/>
    </source>
</evidence>
<reference evidence="3" key="2">
    <citation type="submission" date="2022-11" db="EMBL/GenBank/DDBJ databases">
        <title>Draft genome sequence of Sellimonas catena strain 12EGH17.</title>
        <authorList>
            <person name="Hisatomi A."/>
            <person name="Ohkuma M."/>
            <person name="Sakamoto M."/>
        </authorList>
    </citation>
    <scope>NUCLEOTIDE SEQUENCE</scope>
    <source>
        <strain evidence="3">12EGH17</strain>
    </source>
</reference>
<reference evidence="4" key="4">
    <citation type="submission" date="2022-11" db="EMBL/GenBank/DDBJ databases">
        <title>Draft genome sequence of Sellimonas catena strain 18CBH55.</title>
        <authorList>
            <person name="Hisatomi A."/>
            <person name="Ohkuma M."/>
            <person name="Sakamoto M."/>
        </authorList>
    </citation>
    <scope>NUCLEOTIDE SEQUENCE</scope>
    <source>
        <strain evidence="4">18CBH55</strain>
    </source>
</reference>
<dbReference type="Pfam" id="PF00149">
    <property type="entry name" value="Metallophos"/>
    <property type="match status" value="1"/>
</dbReference>
<accession>A0A9W6FHG8</accession>
<keyword evidence="6" id="KW-1185">Reference proteome</keyword>
<dbReference type="SUPFAM" id="SSF56300">
    <property type="entry name" value="Metallo-dependent phosphatases"/>
    <property type="match status" value="1"/>
</dbReference>
<keyword evidence="1" id="KW-0378">Hydrolase</keyword>
<dbReference type="EMBL" id="BSBO01000004">
    <property type="protein sequence ID" value="GLG03424.1"/>
    <property type="molecule type" value="Genomic_DNA"/>
</dbReference>
<dbReference type="Gene3D" id="3.60.21.10">
    <property type="match status" value="1"/>
</dbReference>
<organism evidence="4 5">
    <name type="scientific">Sellimonas catena</name>
    <dbReference type="NCBI Taxonomy" id="2994035"/>
    <lineage>
        <taxon>Bacteria</taxon>
        <taxon>Bacillati</taxon>
        <taxon>Bacillota</taxon>
        <taxon>Clostridia</taxon>
        <taxon>Lachnospirales</taxon>
        <taxon>Lachnospiraceae</taxon>
        <taxon>Sellimonas</taxon>
    </lineage>
</organism>
<dbReference type="Proteomes" id="UP001145145">
    <property type="component" value="Unassembled WGS sequence"/>
</dbReference>
<dbReference type="Proteomes" id="UP001145094">
    <property type="component" value="Unassembled WGS sequence"/>
</dbReference>
<reference evidence="4" key="3">
    <citation type="submission" date="2022-11" db="EMBL/GenBank/DDBJ databases">
        <title>Draft genome sequence of Sellimonas catena strain 18CBH55.</title>
        <authorList>
            <person name="Atsushi H."/>
            <person name="Moriya O."/>
            <person name="Mitsuo S."/>
        </authorList>
    </citation>
    <scope>NUCLEOTIDE SEQUENCE</scope>
    <source>
        <strain evidence="4">18CBH55</strain>
    </source>
</reference>
<sequence>MKFIHTSDLHLGVRPDAGPEYTKRRPEEIWETFKSILDRCEDEQIDLLLISGDVFHRQPLLRELKELNAMFAGLSHTKVVFTAGNHDYLKPNSMYRNFKWAGNVVPLLEGRLLKVEFPEFRTAVSGFSYLDRELQGGIRVEWKCVRSMENEILLLHGGDEKHLSFKRAEVDLLGYDYTALGHIHKPDPEITGKCRYSGSPEPTDPNDTGKHGYVIGTAENGVVETEFVPAAKREYIHLDIPVDEDMTGRLLLDTLREKIEENGVENMYRFTLKGLRDPDIRFDTVNMDAGGGVVDIRDMTTPAYDYEKLCASNGQNLLGRFIQSFLEQEEESRGEVEQMALYEGVQAILETRKE</sequence>
<dbReference type="AlphaFoldDB" id="A0A9W6FHG8"/>
<feature type="domain" description="Calcineurin-like phosphoesterase" evidence="2">
    <location>
        <begin position="1"/>
        <end position="185"/>
    </location>
</feature>
<proteinExistence type="predicted"/>
<evidence type="ECO:0000256" key="1">
    <source>
        <dbReference type="ARBA" id="ARBA00022801"/>
    </source>
</evidence>
<dbReference type="EMBL" id="BSCH01000008">
    <property type="protein sequence ID" value="GLG90097.1"/>
    <property type="molecule type" value="Genomic_DNA"/>
</dbReference>
<reference evidence="4 6" key="5">
    <citation type="journal article" date="2023" name="Int. J. Syst. Evol. Microbiol.">
        <title>Sellimonas catena sp. nov., isolated from human faeces.</title>
        <authorList>
            <person name="Hisatomi A."/>
            <person name="Ohkuma M."/>
            <person name="Sakamoto M."/>
        </authorList>
    </citation>
    <scope>NUCLEOTIDE SEQUENCE</scope>
    <source>
        <strain evidence="3 6">12EGH17</strain>
        <strain evidence="4">18CBH55</strain>
    </source>
</reference>
<dbReference type="PANTHER" id="PTHR30337">
    <property type="entry name" value="COMPONENT OF ATP-DEPENDENT DSDNA EXONUCLEASE"/>
    <property type="match status" value="1"/>
</dbReference>
<dbReference type="GO" id="GO:0016787">
    <property type="term" value="F:hydrolase activity"/>
    <property type="evidence" value="ECO:0007669"/>
    <property type="project" value="UniProtKB-KW"/>
</dbReference>
<evidence type="ECO:0000313" key="5">
    <source>
        <dbReference type="Proteomes" id="UP001145094"/>
    </source>
</evidence>
<reference evidence="3" key="1">
    <citation type="submission" date="2022-11" db="EMBL/GenBank/DDBJ databases">
        <title>Draft genome sequence of Sellimonas catena strain 12EGH17.</title>
        <authorList>
            <person name="Atsushi H."/>
            <person name="Moriya O."/>
            <person name="Mitsuo S."/>
        </authorList>
    </citation>
    <scope>NUCLEOTIDE SEQUENCE</scope>
    <source>
        <strain evidence="3">12EGH17</strain>
    </source>
</reference>